<sequence length="593" mass="64424">MPSDSEGSEYTPDVGDAINSGASSRHLPSRASRAPSSSFTTSAPADLHDYSRAASTDPGTAAITTDLATPAGSEQADEDDIGSASGAATPQPVEEEQPAAPVKRSKALNFLKKKETKTIKGTTYKIQDDEIVLEDDPRGEAKIDSDGNLLGGRTWKVHTFTSPLRQNPNKLYMLSIDAARCAGFRDSLYFFRRNPLIHKLSCSQPEKDRLIELGRLSGNLKSRAVTMVSARNVFKVMGATFLADGKYVFDDYCERPFPRFSDLLCKLNHLSSKDEDKALAAGHKPGEPAFIEPYDPDKDTGTLAVSKGNAPPGATSLGLNVLIGHPGKPKVPGAELITSQIGGGMHATFGGTGLQPFGRSWDPAAKKAKPASHLDWENWMYEYAKEVRDKNRELIGVRRSHIGQVAVGLDVAEREEDCWEELEEEYTDDEEQQPAVGTSMHRDVMPPPPPPPAFDPSAIPPAIPHVSTPAPYDPSALSALPTKKRLIRVYNPIRGVYDPETNVPHVYRSTQPTTAEVARVDAAAHVLEHVDEADWVGVDPRKRRRVELEAAKMGAASLEYVCVDEAWSTESRRGREPLSPGMWDFGAGPGVVA</sequence>
<feature type="compositionally biased region" description="Pro residues" evidence="1">
    <location>
        <begin position="445"/>
        <end position="463"/>
    </location>
</feature>
<dbReference type="EMBL" id="CENE01000023">
    <property type="protein sequence ID" value="CEQ42298.1"/>
    <property type="molecule type" value="Genomic_DNA"/>
</dbReference>
<gene>
    <name evidence="2" type="primary">SPOSA6832_04103</name>
</gene>
<reference evidence="3" key="1">
    <citation type="submission" date="2015-02" db="EMBL/GenBank/DDBJ databases">
        <authorList>
            <person name="Gon?alves P."/>
        </authorList>
    </citation>
    <scope>NUCLEOTIDE SEQUENCE [LARGE SCALE GENOMIC DNA]</scope>
</reference>
<dbReference type="Pfam" id="PF08624">
    <property type="entry name" value="CRC_subunit"/>
    <property type="match status" value="1"/>
</dbReference>
<dbReference type="InterPro" id="IPR013933">
    <property type="entry name" value="CRC_Rsc7/Swp82"/>
</dbReference>
<name>A0A0D6ER27_SPOSA</name>
<dbReference type="AlphaFoldDB" id="A0A0D6ER27"/>
<organism evidence="2 3">
    <name type="scientific">Sporidiobolus salmonicolor</name>
    <name type="common">Yeast-like fungus</name>
    <name type="synonym">Sporobolomyces salmonicolor</name>
    <dbReference type="NCBI Taxonomy" id="5005"/>
    <lineage>
        <taxon>Eukaryota</taxon>
        <taxon>Fungi</taxon>
        <taxon>Dikarya</taxon>
        <taxon>Basidiomycota</taxon>
        <taxon>Pucciniomycotina</taxon>
        <taxon>Microbotryomycetes</taxon>
        <taxon>Sporidiobolales</taxon>
        <taxon>Sporidiobolaceae</taxon>
        <taxon>Sporobolomyces</taxon>
    </lineage>
</organism>
<feature type="compositionally biased region" description="Low complexity" evidence="1">
    <location>
        <begin position="22"/>
        <end position="45"/>
    </location>
</feature>
<evidence type="ECO:0000313" key="3">
    <source>
        <dbReference type="Proteomes" id="UP000243876"/>
    </source>
</evidence>
<evidence type="ECO:0000313" key="2">
    <source>
        <dbReference type="EMBL" id="CEQ42298.1"/>
    </source>
</evidence>
<proteinExistence type="predicted"/>
<feature type="region of interest" description="Disordered" evidence="1">
    <location>
        <begin position="1"/>
        <end position="104"/>
    </location>
</feature>
<accession>A0A0D6ER27</accession>
<feature type="compositionally biased region" description="Low complexity" evidence="1">
    <location>
        <begin position="87"/>
        <end position="102"/>
    </location>
</feature>
<protein>
    <submittedName>
        <fullName evidence="2">SPOSA6832_04103-mRNA-1:cds</fullName>
    </submittedName>
</protein>
<dbReference type="OrthoDB" id="5598844at2759"/>
<evidence type="ECO:0000256" key="1">
    <source>
        <dbReference type="SAM" id="MobiDB-lite"/>
    </source>
</evidence>
<feature type="compositionally biased region" description="Polar residues" evidence="1">
    <location>
        <begin position="53"/>
        <end position="67"/>
    </location>
</feature>
<feature type="region of interest" description="Disordered" evidence="1">
    <location>
        <begin position="424"/>
        <end position="467"/>
    </location>
</feature>
<dbReference type="Proteomes" id="UP000243876">
    <property type="component" value="Unassembled WGS sequence"/>
</dbReference>
<keyword evidence="3" id="KW-1185">Reference proteome</keyword>